<feature type="binding site" evidence="3">
    <location>
        <position position="178"/>
    </location>
    <ligand>
        <name>substrate</name>
    </ligand>
</feature>
<comment type="similarity">
    <text evidence="1">Belongs to the HAD-like hydrolase superfamily.</text>
</comment>
<dbReference type="NCBIfam" id="TIGR01460">
    <property type="entry name" value="HAD-SF-IIA"/>
    <property type="match status" value="1"/>
</dbReference>
<comment type="cofactor">
    <cofactor evidence="4">
        <name>Mg(2+)</name>
        <dbReference type="ChEBI" id="CHEBI:18420"/>
    </cofactor>
    <text evidence="4">Divalent metal ions. Mg(2+) is the most effective.</text>
</comment>
<dbReference type="InterPro" id="IPR006357">
    <property type="entry name" value="HAD-SF_hydro_IIA"/>
</dbReference>
<feature type="active site" description="Nucleophile" evidence="2">
    <location>
        <position position="7"/>
    </location>
</feature>
<keyword evidence="4" id="KW-0479">Metal-binding</keyword>
<evidence type="ECO:0000313" key="7">
    <source>
        <dbReference type="Proteomes" id="UP000217209"/>
    </source>
</evidence>
<feature type="binding site" evidence="4">
    <location>
        <position position="9"/>
    </location>
    <ligand>
        <name>Mg(2+)</name>
        <dbReference type="ChEBI" id="CHEBI:18420"/>
    </ligand>
</feature>
<dbReference type="GO" id="GO:0008253">
    <property type="term" value="F:5'-nucleotidase activity"/>
    <property type="evidence" value="ECO:0007669"/>
    <property type="project" value="UniProtKB-EC"/>
</dbReference>
<feature type="compositionally biased region" description="Acidic residues" evidence="5">
    <location>
        <begin position="265"/>
        <end position="277"/>
    </location>
</feature>
<dbReference type="AlphaFoldDB" id="A0A1Q2HY27"/>
<evidence type="ECO:0000256" key="1">
    <source>
        <dbReference type="PIRNR" id="PIRNR000915"/>
    </source>
</evidence>
<name>A0A1Q2HY27_9CORY</name>
<evidence type="ECO:0000256" key="2">
    <source>
        <dbReference type="PIRSR" id="PIRSR000915-1"/>
    </source>
</evidence>
<dbReference type="Proteomes" id="UP000217209">
    <property type="component" value="Chromosome"/>
</dbReference>
<dbReference type="GO" id="GO:0005737">
    <property type="term" value="C:cytoplasm"/>
    <property type="evidence" value="ECO:0007669"/>
    <property type="project" value="TreeGrafter"/>
</dbReference>
<keyword evidence="6" id="KW-0378">Hydrolase</keyword>
<dbReference type="InterPro" id="IPR023214">
    <property type="entry name" value="HAD_sf"/>
</dbReference>
<proteinExistence type="inferred from homology"/>
<dbReference type="CDD" id="cd07530">
    <property type="entry name" value="HAD_Pase_UmpH-like"/>
    <property type="match status" value="1"/>
</dbReference>
<dbReference type="PANTHER" id="PTHR19288">
    <property type="entry name" value="4-NITROPHENYLPHOSPHATASE-RELATED"/>
    <property type="match status" value="1"/>
</dbReference>
<feature type="active site" description="Proton donor" evidence="2">
    <location>
        <position position="9"/>
    </location>
</feature>
<dbReference type="RefSeq" id="WP_095660392.1">
    <property type="nucleotide sequence ID" value="NZ_CP019688.1"/>
</dbReference>
<keyword evidence="7" id="KW-1185">Reference proteome</keyword>
<protein>
    <submittedName>
        <fullName evidence="6">Ribonucleotide monophosphatase NagD</fullName>
        <ecNumber evidence="6">3.1.3.5</ecNumber>
    </submittedName>
</protein>
<reference evidence="6 7" key="1">
    <citation type="submission" date="2016-12" db="EMBL/GenBank/DDBJ databases">
        <authorList>
            <person name="Song W.-J."/>
            <person name="Kurnit D.M."/>
        </authorList>
    </citation>
    <scope>NUCLEOTIDE SEQUENCE [LARGE SCALE GENOMIC DNA]</scope>
    <source>
        <strain evidence="6 7">DSM 30827</strain>
    </source>
</reference>
<gene>
    <name evidence="6" type="primary">nagD</name>
    <name evidence="6" type="ORF">CGLAU_08990</name>
</gene>
<dbReference type="PANTHER" id="PTHR19288:SF46">
    <property type="entry name" value="HALOACID DEHALOGENASE-LIKE HYDROLASE DOMAIN-CONTAINING PROTEIN 2"/>
    <property type="match status" value="1"/>
</dbReference>
<dbReference type="SFLD" id="SFLDS00003">
    <property type="entry name" value="Haloacid_Dehalogenase"/>
    <property type="match status" value="1"/>
</dbReference>
<dbReference type="KEGG" id="cgv:CGLAU_08990"/>
<dbReference type="PIRSF" id="PIRSF000915">
    <property type="entry name" value="PGP-type_phosphatase"/>
    <property type="match status" value="1"/>
</dbReference>
<dbReference type="GO" id="GO:0046872">
    <property type="term" value="F:metal ion binding"/>
    <property type="evidence" value="ECO:0007669"/>
    <property type="project" value="UniProtKB-KW"/>
</dbReference>
<feature type="region of interest" description="Disordered" evidence="5">
    <location>
        <begin position="257"/>
        <end position="277"/>
    </location>
</feature>
<organism evidence="6 7">
    <name type="scientific">Corynebacterium glaucum</name>
    <dbReference type="NCBI Taxonomy" id="187491"/>
    <lineage>
        <taxon>Bacteria</taxon>
        <taxon>Bacillati</taxon>
        <taxon>Actinomycetota</taxon>
        <taxon>Actinomycetes</taxon>
        <taxon>Mycobacteriales</taxon>
        <taxon>Corynebacteriaceae</taxon>
        <taxon>Corynebacterium</taxon>
    </lineage>
</organism>
<dbReference type="OrthoDB" id="9810449at2"/>
<evidence type="ECO:0000256" key="5">
    <source>
        <dbReference type="SAM" id="MobiDB-lite"/>
    </source>
</evidence>
<dbReference type="EC" id="3.1.3.5" evidence="6"/>
<keyword evidence="4" id="KW-0460">Magnesium</keyword>
<dbReference type="Pfam" id="PF13344">
    <property type="entry name" value="Hydrolase_6"/>
    <property type="match status" value="1"/>
</dbReference>
<dbReference type="Pfam" id="PF13242">
    <property type="entry name" value="Hydrolase_like"/>
    <property type="match status" value="1"/>
</dbReference>
<evidence type="ECO:0000256" key="3">
    <source>
        <dbReference type="PIRSR" id="PIRSR000915-2"/>
    </source>
</evidence>
<dbReference type="EMBL" id="CP019688">
    <property type="protein sequence ID" value="AQQ15751.1"/>
    <property type="molecule type" value="Genomic_DNA"/>
</dbReference>
<dbReference type="SFLD" id="SFLDG01139">
    <property type="entry name" value="C2.A:_Pyridoxal_Phosphate_Phos"/>
    <property type="match status" value="1"/>
</dbReference>
<sequence length="277" mass="29718">MISYLTDMDGVLHREGSVIPGAEEFIGTLRDEGIEFMVLTNNSMQTPRDLSAKLVRMGLHIEPERIWTSATATARLLSQQAGAASAYVIGEAGLTTALHEVGWILTDADPDFVVLGETRTYSFEALTTACNLILRGSRFIATNPDMTGPGPNGVIPATGSVAAMITAVTGMQPYYVGKPNPVMMRTALNQIGAHSEYTVMIGDRMDTDVKAGLEAGMRTVLVRTGIADDAEIARYPYRPTLVLDSVAELIDRVRDPFGDGRYNDDGEGEGDAGGEVN</sequence>
<feature type="binding site" evidence="4">
    <location>
        <position position="203"/>
    </location>
    <ligand>
        <name>Mg(2+)</name>
        <dbReference type="ChEBI" id="CHEBI:18420"/>
    </ligand>
</feature>
<accession>A0A1Q2HY27</accession>
<dbReference type="SUPFAM" id="SSF56784">
    <property type="entry name" value="HAD-like"/>
    <property type="match status" value="1"/>
</dbReference>
<feature type="binding site" evidence="4">
    <location>
        <position position="7"/>
    </location>
    <ligand>
        <name>Mg(2+)</name>
        <dbReference type="ChEBI" id="CHEBI:18420"/>
    </ligand>
</feature>
<evidence type="ECO:0000256" key="4">
    <source>
        <dbReference type="PIRSR" id="PIRSR000915-3"/>
    </source>
</evidence>
<dbReference type="Gene3D" id="3.40.50.1000">
    <property type="entry name" value="HAD superfamily/HAD-like"/>
    <property type="match status" value="2"/>
</dbReference>
<dbReference type="InterPro" id="IPR036412">
    <property type="entry name" value="HAD-like_sf"/>
</dbReference>
<evidence type="ECO:0000313" key="6">
    <source>
        <dbReference type="EMBL" id="AQQ15751.1"/>
    </source>
</evidence>